<dbReference type="GO" id="GO:0004771">
    <property type="term" value="F:sterol ester esterase activity"/>
    <property type="evidence" value="ECO:0007669"/>
    <property type="project" value="TreeGrafter"/>
</dbReference>
<evidence type="ECO:0000256" key="1">
    <source>
        <dbReference type="PROSITE-ProRule" id="PRU10038"/>
    </source>
</evidence>
<dbReference type="Proteomes" id="UP001195483">
    <property type="component" value="Unassembled WGS sequence"/>
</dbReference>
<dbReference type="InterPro" id="IPR010468">
    <property type="entry name" value="HSL_N"/>
</dbReference>
<feature type="region of interest" description="Disordered" evidence="2">
    <location>
        <begin position="569"/>
        <end position="591"/>
    </location>
</feature>
<feature type="domain" description="Alpha/beta hydrolase fold-3" evidence="4">
    <location>
        <begin position="903"/>
        <end position="981"/>
    </location>
</feature>
<comment type="caution">
    <text evidence="5">The sequence shown here is derived from an EMBL/GenBank/DDBJ whole genome shotgun (WGS) entry which is preliminary data.</text>
</comment>
<dbReference type="PANTHER" id="PTHR23025">
    <property type="entry name" value="TRIACYLGLYCEROL LIPASE"/>
    <property type="match status" value="1"/>
</dbReference>
<dbReference type="Pfam" id="PF06350">
    <property type="entry name" value="HSL_N"/>
    <property type="match status" value="1"/>
</dbReference>
<dbReference type="InterPro" id="IPR033140">
    <property type="entry name" value="Lipase_GDXG_put_SER_AS"/>
</dbReference>
<evidence type="ECO:0008006" key="7">
    <source>
        <dbReference type="Google" id="ProtNLM"/>
    </source>
</evidence>
<feature type="compositionally biased region" description="Basic and acidic residues" evidence="2">
    <location>
        <begin position="574"/>
        <end position="584"/>
    </location>
</feature>
<dbReference type="Pfam" id="PF07859">
    <property type="entry name" value="Abhydrolase_3"/>
    <property type="match status" value="2"/>
</dbReference>
<evidence type="ECO:0000256" key="2">
    <source>
        <dbReference type="SAM" id="MobiDB-lite"/>
    </source>
</evidence>
<evidence type="ECO:0000259" key="4">
    <source>
        <dbReference type="Pfam" id="PF07859"/>
    </source>
</evidence>
<dbReference type="GO" id="GO:0004806">
    <property type="term" value="F:triacylglycerol lipase activity"/>
    <property type="evidence" value="ECO:0007669"/>
    <property type="project" value="TreeGrafter"/>
</dbReference>
<feature type="active site" evidence="1">
    <location>
        <position position="431"/>
    </location>
</feature>
<dbReference type="EMBL" id="JAEAOA010002143">
    <property type="protein sequence ID" value="KAK3609365.1"/>
    <property type="molecule type" value="Genomic_DNA"/>
</dbReference>
<feature type="compositionally biased region" description="Polar residues" evidence="2">
    <location>
        <begin position="820"/>
        <end position="852"/>
    </location>
</feature>
<reference evidence="5" key="1">
    <citation type="journal article" date="2021" name="Genome Biol. Evol.">
        <title>A High-Quality Reference Genome for a Parasitic Bivalve with Doubly Uniparental Inheritance (Bivalvia: Unionida).</title>
        <authorList>
            <person name="Smith C.H."/>
        </authorList>
    </citation>
    <scope>NUCLEOTIDE SEQUENCE</scope>
    <source>
        <strain evidence="5">CHS0354</strain>
    </source>
</reference>
<dbReference type="AlphaFoldDB" id="A0AAE0TFC5"/>
<sequence length="1007" mass="112195">MAKPQLESHRKKDEEFLISFKYLCRELGSLSLSNVEYYSDGNSSLNARYHTAFSQLEELISRGVEPLVSSLVPRLQTFDFSPDVPANGYRSFVKITHSCCLHLLQLCRHISHEKGTLFFRTNHFCKELEAYVDTLGQLRGCLYYLQKLLELSREDTLFSYVEGAETSEAEQLMMEVEMLNTDCFYGRTAGFQFCKSIHKLVQGLLTVMASFSEGYQEKYSVMKIASSILNSGKYVMDLELRAKQVTNITRRGDIGFCKAFWSIPESGIFQQIQSLTQRHVQVNQVITLKTDPFEMPLVDKPAETVTITPPCSHTGPGPLKLRLISHELREGQETTVKTAKSQTGIGPPSPALLFHCHGGGFVAQSSKSHENYLRQWTWDLQAPILSVDYALAPDFPFPRALEECFFAYAWALKNHEKLGWTGEKICIAGDSAGGNLALSTALMAVSYGIRIPDGIMVAYPVVLVQYTPSPARLLSMIDPLLPVGILTRCLAAYSGIATEFSSALNKPVPYSPPHDESWCMINQEELTQEEPSLEKKDNDISHAVAEKEDSNEISPEVHTRLKRLGGFKKRKKCPDKTKDNKDMESTSPLFNSSQSIDCSDFSISMEDSSFMPKGIQTVEGLSLSGNSTEVEVMDTSVSVTTKVHESQDNMPGCNNIACIKVSSASIEMPFTHPGSNLEVQCGSCIEQDRDSGLDVEGQVSQSPQSIYVKCYDSPVPSMAGHISQMNEKDLFCQTGSILVGNEICICDTQAIELTRQMTLSNTFDSGIHDDIENSQEKEPNLSFTYTCNEDIQVDNDSITEAFDLSPDDRGQQLQISIDQSNMPEQSGISFSQRNMPLFSSPNDLQQHSSKASNLDKQEQQRDKNSSEGLKFSFSDGHETVLHRATSTPELQPKKFYPKSFPTERQIVQSPIKLFQHLPIAKNPFMSPILAPDDLLQGLPKTFIVACHFDPLLDDSITFAKKLRNLGKMVNLQVVDLPHGFLSFTQASKEAQQAADKCVAKIKAVFQN</sequence>
<dbReference type="GO" id="GO:0008203">
    <property type="term" value="P:cholesterol metabolic process"/>
    <property type="evidence" value="ECO:0007669"/>
    <property type="project" value="InterPro"/>
</dbReference>
<dbReference type="PROSITE" id="PS01174">
    <property type="entry name" value="LIPASE_GDXG_SER"/>
    <property type="match status" value="1"/>
</dbReference>
<dbReference type="Gene3D" id="3.40.50.1820">
    <property type="entry name" value="alpha/beta hydrolase"/>
    <property type="match status" value="2"/>
</dbReference>
<dbReference type="InterPro" id="IPR029058">
    <property type="entry name" value="AB_hydrolase_fold"/>
</dbReference>
<dbReference type="GO" id="GO:0019433">
    <property type="term" value="P:triglyceride catabolic process"/>
    <property type="evidence" value="ECO:0007669"/>
    <property type="project" value="TreeGrafter"/>
</dbReference>
<feature type="region of interest" description="Disordered" evidence="2">
    <location>
        <begin position="820"/>
        <end position="872"/>
    </location>
</feature>
<proteinExistence type="predicted"/>
<evidence type="ECO:0000259" key="3">
    <source>
        <dbReference type="Pfam" id="PF06350"/>
    </source>
</evidence>
<protein>
    <recommendedName>
        <fullName evidence="7">Hormone-sensitive lipase</fullName>
    </recommendedName>
</protein>
<accession>A0AAE0TFC5</accession>
<evidence type="ECO:0000313" key="6">
    <source>
        <dbReference type="Proteomes" id="UP001195483"/>
    </source>
</evidence>
<dbReference type="GO" id="GO:0005829">
    <property type="term" value="C:cytosol"/>
    <property type="evidence" value="ECO:0007669"/>
    <property type="project" value="TreeGrafter"/>
</dbReference>
<feature type="domain" description="Alpha/beta hydrolase fold-3" evidence="4">
    <location>
        <begin position="354"/>
        <end position="500"/>
    </location>
</feature>
<feature type="compositionally biased region" description="Basic and acidic residues" evidence="2">
    <location>
        <begin position="853"/>
        <end position="865"/>
    </location>
</feature>
<organism evidence="5 6">
    <name type="scientific">Potamilus streckersoni</name>
    <dbReference type="NCBI Taxonomy" id="2493646"/>
    <lineage>
        <taxon>Eukaryota</taxon>
        <taxon>Metazoa</taxon>
        <taxon>Spiralia</taxon>
        <taxon>Lophotrochozoa</taxon>
        <taxon>Mollusca</taxon>
        <taxon>Bivalvia</taxon>
        <taxon>Autobranchia</taxon>
        <taxon>Heteroconchia</taxon>
        <taxon>Palaeoheterodonta</taxon>
        <taxon>Unionida</taxon>
        <taxon>Unionoidea</taxon>
        <taxon>Unionidae</taxon>
        <taxon>Ambleminae</taxon>
        <taxon>Lampsilini</taxon>
        <taxon>Potamilus</taxon>
    </lineage>
</organism>
<reference evidence="5" key="3">
    <citation type="submission" date="2023-05" db="EMBL/GenBank/DDBJ databases">
        <authorList>
            <person name="Smith C.H."/>
        </authorList>
    </citation>
    <scope>NUCLEOTIDE SEQUENCE</scope>
    <source>
        <strain evidence="5">CHS0354</strain>
        <tissue evidence="5">Mantle</tissue>
    </source>
</reference>
<keyword evidence="6" id="KW-1185">Reference proteome</keyword>
<name>A0AAE0TFC5_9BIVA</name>
<gene>
    <name evidence="5" type="ORF">CHS0354_036604</name>
</gene>
<dbReference type="PANTHER" id="PTHR23025:SF3">
    <property type="entry name" value="HORMONE-SENSITIVE LIPASE"/>
    <property type="match status" value="1"/>
</dbReference>
<reference evidence="5" key="2">
    <citation type="journal article" date="2021" name="Genome Biol. Evol.">
        <title>Developing a high-quality reference genome for a parasitic bivalve with doubly uniparental inheritance (Bivalvia: Unionida).</title>
        <authorList>
            <person name="Smith C.H."/>
        </authorList>
    </citation>
    <scope>NUCLEOTIDE SEQUENCE</scope>
    <source>
        <strain evidence="5">CHS0354</strain>
        <tissue evidence="5">Mantle</tissue>
    </source>
</reference>
<dbReference type="InterPro" id="IPR013094">
    <property type="entry name" value="AB_hydrolase_3"/>
</dbReference>
<dbReference type="SUPFAM" id="SSF53474">
    <property type="entry name" value="alpha/beta-Hydrolases"/>
    <property type="match status" value="2"/>
</dbReference>
<feature type="domain" description="Hormone-sensitive lipase N-terminal" evidence="3">
    <location>
        <begin position="24"/>
        <end position="332"/>
    </location>
</feature>
<evidence type="ECO:0000313" key="5">
    <source>
        <dbReference type="EMBL" id="KAK3609365.1"/>
    </source>
</evidence>